<evidence type="ECO:0000313" key="6">
    <source>
        <dbReference type="Proteomes" id="UP001278050"/>
    </source>
</evidence>
<dbReference type="EMBL" id="FNAE01000008">
    <property type="protein sequence ID" value="SDF48892.1"/>
    <property type="molecule type" value="Genomic_DNA"/>
</dbReference>
<gene>
    <name evidence="4" type="ORF">SAMN05216575_108120</name>
    <name evidence="3" type="ORF">SIM71_23815</name>
</gene>
<dbReference type="NCBIfam" id="TIGR02385">
    <property type="entry name" value="RelE_StbE"/>
    <property type="match status" value="1"/>
</dbReference>
<dbReference type="Pfam" id="PF05016">
    <property type="entry name" value="ParE_toxin"/>
    <property type="match status" value="1"/>
</dbReference>
<proteinExistence type="inferred from homology"/>
<comment type="similarity">
    <text evidence="1">Belongs to the RelE toxin family.</text>
</comment>
<dbReference type="InterPro" id="IPR051803">
    <property type="entry name" value="TA_system_RelE-like_toxin"/>
</dbReference>
<sequence>MQVIWTPEALQDRLDVWEYIATENPRAAVHMDELFSAAAASLADVPDKGRLGTVAGTRELIPHENYRLVYQAERDAVWILALVHVARMWPPVQS</sequence>
<reference evidence="3 6" key="2">
    <citation type="submission" date="2023-11" db="EMBL/GenBank/DDBJ databases">
        <title>MicrobeMod: A computational toolkit for identifying prokaryotic methylation and restriction-modification with nanopore sequencing.</title>
        <authorList>
            <person name="Crits-Christoph A."/>
            <person name="Kang S.C."/>
            <person name="Lee H."/>
            <person name="Ostrov N."/>
        </authorList>
    </citation>
    <scope>NUCLEOTIDE SEQUENCE [LARGE SCALE GENOMIC DNA]</scope>
    <source>
        <strain evidence="3 6">ATCC BAA-571</strain>
    </source>
</reference>
<dbReference type="AlphaFoldDB" id="A0A1G7LH56"/>
<evidence type="ECO:0000256" key="1">
    <source>
        <dbReference type="ARBA" id="ARBA00006226"/>
    </source>
</evidence>
<evidence type="ECO:0000313" key="5">
    <source>
        <dbReference type="Proteomes" id="UP000182413"/>
    </source>
</evidence>
<evidence type="ECO:0000313" key="3">
    <source>
        <dbReference type="EMBL" id="MDX5995102.1"/>
    </source>
</evidence>
<keyword evidence="6" id="KW-1185">Reference proteome</keyword>
<dbReference type="RefSeq" id="WP_074681399.1">
    <property type="nucleotide sequence ID" value="NZ_CBCSET010000005.1"/>
</dbReference>
<dbReference type="Proteomes" id="UP000182413">
    <property type="component" value="Unassembled WGS sequence"/>
</dbReference>
<name>A0A1G7LH56_9GAMM</name>
<protein>
    <submittedName>
        <fullName evidence="4">Addiction module toxin, RelE/StbE family</fullName>
    </submittedName>
    <submittedName>
        <fullName evidence="3">Type II toxin-antitoxin system mRNA interferase toxin, RelE/StbE family</fullName>
    </submittedName>
</protein>
<reference evidence="4 5" key="1">
    <citation type="submission" date="2016-10" db="EMBL/GenBank/DDBJ databases">
        <authorList>
            <person name="de Groot N.N."/>
        </authorList>
    </citation>
    <scope>NUCLEOTIDE SEQUENCE [LARGE SCALE GENOMIC DNA]</scope>
    <source>
        <strain evidence="4 5">JCM 10630</strain>
    </source>
</reference>
<evidence type="ECO:0000256" key="2">
    <source>
        <dbReference type="ARBA" id="ARBA00022649"/>
    </source>
</evidence>
<dbReference type="PANTHER" id="PTHR33755">
    <property type="entry name" value="TOXIN PARE1-RELATED"/>
    <property type="match status" value="1"/>
</dbReference>
<dbReference type="OrthoDB" id="9798046at2"/>
<dbReference type="EMBL" id="JAWXXP010000001">
    <property type="protein sequence ID" value="MDX5995102.1"/>
    <property type="molecule type" value="Genomic_DNA"/>
</dbReference>
<dbReference type="PANTHER" id="PTHR33755:SF6">
    <property type="entry name" value="PLASMID STABILIZATION SYSTEM PROTEIN"/>
    <property type="match status" value="1"/>
</dbReference>
<keyword evidence="2" id="KW-1277">Toxin-antitoxin system</keyword>
<dbReference type="InterPro" id="IPR035093">
    <property type="entry name" value="RelE/ParE_toxin_dom_sf"/>
</dbReference>
<dbReference type="Gene3D" id="3.30.2310.20">
    <property type="entry name" value="RelE-like"/>
    <property type="match status" value="1"/>
</dbReference>
<organism evidence="4 5">
    <name type="scientific">Ectopseudomonas alcaliphila</name>
    <dbReference type="NCBI Taxonomy" id="101564"/>
    <lineage>
        <taxon>Bacteria</taxon>
        <taxon>Pseudomonadati</taxon>
        <taxon>Pseudomonadota</taxon>
        <taxon>Gammaproteobacteria</taxon>
        <taxon>Pseudomonadales</taxon>
        <taxon>Pseudomonadaceae</taxon>
        <taxon>Ectopseudomonas</taxon>
    </lineage>
</organism>
<dbReference type="InterPro" id="IPR007712">
    <property type="entry name" value="RelE/ParE_toxin"/>
</dbReference>
<accession>A0A1G7LH56</accession>
<dbReference type="Proteomes" id="UP001278050">
    <property type="component" value="Unassembled WGS sequence"/>
</dbReference>
<evidence type="ECO:0000313" key="4">
    <source>
        <dbReference type="EMBL" id="SDF48892.1"/>
    </source>
</evidence>